<dbReference type="Pfam" id="PF00058">
    <property type="entry name" value="Ldl_recept_b"/>
    <property type="match status" value="2"/>
</dbReference>
<dbReference type="SUPFAM" id="SSF63825">
    <property type="entry name" value="YWTD domain"/>
    <property type="match status" value="1"/>
</dbReference>
<evidence type="ECO:0000313" key="8">
    <source>
        <dbReference type="Proteomes" id="UP000551443"/>
    </source>
</evidence>
<dbReference type="Gene3D" id="2.120.10.30">
    <property type="entry name" value="TolB, C-terminal domain"/>
    <property type="match status" value="1"/>
</dbReference>
<organism evidence="7 8">
    <name type="scientific">Xiphorhynchus elegans</name>
    <name type="common">elegant woodcreeper</name>
    <dbReference type="NCBI Taxonomy" id="269412"/>
    <lineage>
        <taxon>Eukaryota</taxon>
        <taxon>Metazoa</taxon>
        <taxon>Chordata</taxon>
        <taxon>Craniata</taxon>
        <taxon>Vertebrata</taxon>
        <taxon>Euteleostomi</taxon>
        <taxon>Archelosauria</taxon>
        <taxon>Archosauria</taxon>
        <taxon>Dinosauria</taxon>
        <taxon>Saurischia</taxon>
        <taxon>Theropoda</taxon>
        <taxon>Coelurosauria</taxon>
        <taxon>Aves</taxon>
        <taxon>Neognathae</taxon>
        <taxon>Neoaves</taxon>
        <taxon>Telluraves</taxon>
        <taxon>Australaves</taxon>
        <taxon>Passeriformes</taxon>
        <taxon>Dendrocolaptidae</taxon>
        <taxon>Xiphorhynchus</taxon>
    </lineage>
</organism>
<gene>
    <name evidence="7" type="primary">Lrp5_0</name>
    <name evidence="7" type="ORF">XIPELE_R09095</name>
</gene>
<dbReference type="FunFam" id="2.120.10.30:FF:000241">
    <property type="entry name" value="Low-density lipoprotein receptor-related protein 6"/>
    <property type="match status" value="1"/>
</dbReference>
<dbReference type="PANTHER" id="PTHR46513">
    <property type="entry name" value="VITELLOGENIN RECEPTOR-LIKE PROTEIN-RELATED-RELATED"/>
    <property type="match status" value="1"/>
</dbReference>
<dbReference type="InterPro" id="IPR000033">
    <property type="entry name" value="LDLR_classB_rpt"/>
</dbReference>
<dbReference type="EMBL" id="VZUH01002152">
    <property type="protein sequence ID" value="NXU86217.1"/>
    <property type="molecule type" value="Genomic_DNA"/>
</dbReference>
<keyword evidence="8" id="KW-1185">Reference proteome</keyword>
<dbReference type="PANTHER" id="PTHR46513:SF16">
    <property type="entry name" value="LOW-DENSITY LIPOPROTEIN RECEPTOR-RELATED PROTEIN 5"/>
    <property type="match status" value="1"/>
</dbReference>
<keyword evidence="3" id="KW-0677">Repeat</keyword>
<feature type="repeat" description="LDL-receptor class B" evidence="6">
    <location>
        <begin position="43"/>
        <end position="86"/>
    </location>
</feature>
<dbReference type="InterPro" id="IPR050778">
    <property type="entry name" value="Cueball_EGF_LRP_Nidogen"/>
</dbReference>
<keyword evidence="2" id="KW-0732">Signal</keyword>
<dbReference type="InterPro" id="IPR011042">
    <property type="entry name" value="6-blade_b-propeller_TolB-like"/>
</dbReference>
<evidence type="ECO:0000256" key="6">
    <source>
        <dbReference type="PROSITE-ProRule" id="PRU00461"/>
    </source>
</evidence>
<evidence type="ECO:0000256" key="1">
    <source>
        <dbReference type="ARBA" id="ARBA00022536"/>
    </source>
</evidence>
<evidence type="ECO:0000256" key="3">
    <source>
        <dbReference type="ARBA" id="ARBA00022737"/>
    </source>
</evidence>
<reference evidence="7 8" key="1">
    <citation type="submission" date="2019-09" db="EMBL/GenBank/DDBJ databases">
        <title>Bird 10,000 Genomes (B10K) Project - Family phase.</title>
        <authorList>
            <person name="Zhang G."/>
        </authorList>
    </citation>
    <scope>NUCLEOTIDE SEQUENCE [LARGE SCALE GENOMIC DNA]</scope>
    <source>
        <strain evidence="7">OUT-0059</strain>
        <tissue evidence="7">Muscle</tissue>
    </source>
</reference>
<evidence type="ECO:0000313" key="7">
    <source>
        <dbReference type="EMBL" id="NXU86217.1"/>
    </source>
</evidence>
<keyword evidence="5" id="KW-0325">Glycoprotein</keyword>
<accession>A0A7L3P590</accession>
<dbReference type="AlphaFoldDB" id="A0A7L3P590"/>
<feature type="non-terminal residue" evidence="7">
    <location>
        <position position="135"/>
    </location>
</feature>
<dbReference type="PROSITE" id="PS51120">
    <property type="entry name" value="LDLRB"/>
    <property type="match status" value="2"/>
</dbReference>
<proteinExistence type="predicted"/>
<dbReference type="SMART" id="SM00135">
    <property type="entry name" value="LY"/>
    <property type="match status" value="2"/>
</dbReference>
<feature type="repeat" description="LDL-receptor class B" evidence="6">
    <location>
        <begin position="1"/>
        <end position="42"/>
    </location>
</feature>
<keyword evidence="1" id="KW-0245">EGF-like domain</keyword>
<evidence type="ECO:0000256" key="4">
    <source>
        <dbReference type="ARBA" id="ARBA00023157"/>
    </source>
</evidence>
<feature type="non-terminal residue" evidence="7">
    <location>
        <position position="1"/>
    </location>
</feature>
<comment type="caution">
    <text evidence="7">The sequence shown here is derived from an EMBL/GenBank/DDBJ whole genome shotgun (WGS) entry which is preliminary data.</text>
</comment>
<keyword evidence="4" id="KW-1015">Disulfide bond</keyword>
<dbReference type="GO" id="GO:0007399">
    <property type="term" value="P:nervous system development"/>
    <property type="evidence" value="ECO:0007669"/>
    <property type="project" value="TreeGrafter"/>
</dbReference>
<protein>
    <submittedName>
        <fullName evidence="7">LRP5 protein</fullName>
    </submittedName>
</protein>
<name>A0A7L3P590_9DEND</name>
<evidence type="ECO:0000256" key="2">
    <source>
        <dbReference type="ARBA" id="ARBA00022729"/>
    </source>
</evidence>
<evidence type="ECO:0000256" key="5">
    <source>
        <dbReference type="ARBA" id="ARBA00023180"/>
    </source>
</evidence>
<sequence>NLYWTDTGTDRIEVTRLNGTSRKILISENLDEPRAIVLNPVMGYMYWTDWGESPKIECAYLDGSERRILVNTSLGWPNGLALDLEKNKLYWGDAKTDKIEVSNRAFFECICKKNESYSHMWLYVLGRFIHFWRSL</sequence>
<dbReference type="Proteomes" id="UP000551443">
    <property type="component" value="Unassembled WGS sequence"/>
</dbReference>